<dbReference type="RefSeq" id="WP_091759228.1">
    <property type="nucleotide sequence ID" value="NZ_FOHB01000005.1"/>
</dbReference>
<gene>
    <name evidence="3" type="ORF">SAMN05216199_2817</name>
</gene>
<dbReference type="EMBL" id="FOHB01000005">
    <property type="protein sequence ID" value="SES31737.1"/>
    <property type="molecule type" value="Genomic_DNA"/>
</dbReference>
<organism evidence="3 4">
    <name type="scientific">Pedococcus cremeus</name>
    <dbReference type="NCBI Taxonomy" id="587636"/>
    <lineage>
        <taxon>Bacteria</taxon>
        <taxon>Bacillati</taxon>
        <taxon>Actinomycetota</taxon>
        <taxon>Actinomycetes</taxon>
        <taxon>Micrococcales</taxon>
        <taxon>Intrasporangiaceae</taxon>
        <taxon>Pedococcus</taxon>
    </lineage>
</organism>
<dbReference type="SUPFAM" id="SSF56601">
    <property type="entry name" value="beta-lactamase/transpeptidase-like"/>
    <property type="match status" value="1"/>
</dbReference>
<proteinExistence type="inferred from homology"/>
<dbReference type="Proteomes" id="UP000199019">
    <property type="component" value="Unassembled WGS sequence"/>
</dbReference>
<dbReference type="NCBIfam" id="TIGR00666">
    <property type="entry name" value="PBP4"/>
    <property type="match status" value="1"/>
</dbReference>
<dbReference type="STRING" id="587636.SAMN05216199_2817"/>
<evidence type="ECO:0000256" key="1">
    <source>
        <dbReference type="ARBA" id="ARBA00006096"/>
    </source>
</evidence>
<name>A0A1H9WDI3_9MICO</name>
<dbReference type="Gene3D" id="3.40.710.10">
    <property type="entry name" value="DD-peptidase/beta-lactamase superfamily"/>
    <property type="match status" value="2"/>
</dbReference>
<evidence type="ECO:0000313" key="3">
    <source>
        <dbReference type="EMBL" id="SES31737.1"/>
    </source>
</evidence>
<sequence length="481" mass="48011">MRRLVAALLALLVLVVGYGALDVFDLVPGILTRTAPAEPVPAPAATGAATAAPEPALPTPVASAAPLDQAALSAALPAPTVLRRELAGELADPALGRSIGVTVRDAFTGAHLLDVDASRARVPASTAKILTALAVGVTLDPTSTLPTRVVQGRSPSEVVLVAGGDTLLAPGKGNPTAVAGRAGLADLATQVATALQAAGTGKVTVRLDMRYAAGPRYAPGWSMADVYAGYTQGVSMLGLASQRPKPGHPSPLRSEDATLAAFVTALRKAGITATAAPESARAATAAPQATELGRVESAPVGDVLALALDDSDNALTESLARQATVKAGGAATFGAAVAFVHRTVQGLGVDLTGVRLKDTCGLTSGQAVPARVLGDVLALGASGTVPSMRDTLSHLPVAGLDGTLHDRFGGQRSRSAAGIARAKTGTLTGVSSLAGTVVDRDGRVLTFVVMADKVPGSFAGTLGARAALDRFVAALASCGCR</sequence>
<comment type="similarity">
    <text evidence="1">Belongs to the peptidase S13 family.</text>
</comment>
<evidence type="ECO:0000256" key="2">
    <source>
        <dbReference type="ARBA" id="ARBA00022801"/>
    </source>
</evidence>
<accession>A0A1H9WDI3</accession>
<dbReference type="PANTHER" id="PTHR30023">
    <property type="entry name" value="D-ALANYL-D-ALANINE CARBOXYPEPTIDASE"/>
    <property type="match status" value="1"/>
</dbReference>
<dbReference type="GO" id="GO:0000270">
    <property type="term" value="P:peptidoglycan metabolic process"/>
    <property type="evidence" value="ECO:0007669"/>
    <property type="project" value="TreeGrafter"/>
</dbReference>
<evidence type="ECO:0000313" key="4">
    <source>
        <dbReference type="Proteomes" id="UP000199019"/>
    </source>
</evidence>
<dbReference type="PRINTS" id="PR00922">
    <property type="entry name" value="DADACBPTASE3"/>
</dbReference>
<protein>
    <submittedName>
        <fullName evidence="3">D-alanyl-D-alanine carboxypeptidase / D-alanyl-D-alanine-endopeptidase (Penicillin-binding protein 4)</fullName>
    </submittedName>
</protein>
<dbReference type="Pfam" id="PF02113">
    <property type="entry name" value="Peptidase_S13"/>
    <property type="match status" value="2"/>
</dbReference>
<dbReference type="AlphaFoldDB" id="A0A1H9WDI3"/>
<dbReference type="GO" id="GO:0006508">
    <property type="term" value="P:proteolysis"/>
    <property type="evidence" value="ECO:0007669"/>
    <property type="project" value="InterPro"/>
</dbReference>
<dbReference type="InterPro" id="IPR000667">
    <property type="entry name" value="Peptidase_S13"/>
</dbReference>
<keyword evidence="3" id="KW-0645">Protease</keyword>
<keyword evidence="3" id="KW-0121">Carboxypeptidase</keyword>
<reference evidence="4" key="1">
    <citation type="submission" date="2016-10" db="EMBL/GenBank/DDBJ databases">
        <authorList>
            <person name="Varghese N."/>
            <person name="Submissions S."/>
        </authorList>
    </citation>
    <scope>NUCLEOTIDE SEQUENCE [LARGE SCALE GENOMIC DNA]</scope>
    <source>
        <strain evidence="4">CGMCC 1.6963</strain>
    </source>
</reference>
<dbReference type="InterPro" id="IPR012338">
    <property type="entry name" value="Beta-lactam/transpept-like"/>
</dbReference>
<keyword evidence="2" id="KW-0378">Hydrolase</keyword>
<dbReference type="OrthoDB" id="56883at2"/>
<dbReference type="GO" id="GO:0004185">
    <property type="term" value="F:serine-type carboxypeptidase activity"/>
    <property type="evidence" value="ECO:0007669"/>
    <property type="project" value="InterPro"/>
</dbReference>
<keyword evidence="4" id="KW-1185">Reference proteome</keyword>
<dbReference type="PANTHER" id="PTHR30023:SF0">
    <property type="entry name" value="PENICILLIN-SENSITIVE CARBOXYPEPTIDASE A"/>
    <property type="match status" value="1"/>
</dbReference>